<dbReference type="CTD" id="101928603"/>
<dbReference type="PANTHER" id="PTHR37679:SF1">
    <property type="entry name" value="ARMADILLO-LIKE HELICAL DOMAIN-CONTAINING PROTEIN 2"/>
    <property type="match status" value="1"/>
</dbReference>
<dbReference type="KEGG" id="oaa:100681495"/>
<accession>A0A6I8NC70</accession>
<evidence type="ECO:0000313" key="1">
    <source>
        <dbReference type="Ensembl" id="ENSOANP00000038803.1"/>
    </source>
</evidence>
<organism evidence="1 2">
    <name type="scientific">Ornithorhynchus anatinus</name>
    <name type="common">Duckbill platypus</name>
    <dbReference type="NCBI Taxonomy" id="9258"/>
    <lineage>
        <taxon>Eukaryota</taxon>
        <taxon>Metazoa</taxon>
        <taxon>Chordata</taxon>
        <taxon>Craniata</taxon>
        <taxon>Vertebrata</taxon>
        <taxon>Euteleostomi</taxon>
        <taxon>Mammalia</taxon>
        <taxon>Monotremata</taxon>
        <taxon>Ornithorhynchidae</taxon>
        <taxon>Ornithorhynchus</taxon>
    </lineage>
</organism>
<evidence type="ECO:0000313" key="2">
    <source>
        <dbReference type="Proteomes" id="UP000002279"/>
    </source>
</evidence>
<reference evidence="1" key="2">
    <citation type="submission" date="2025-08" db="UniProtKB">
        <authorList>
            <consortium name="Ensembl"/>
        </authorList>
    </citation>
    <scope>IDENTIFICATION</scope>
    <source>
        <strain evidence="1">Glennie</strain>
    </source>
</reference>
<dbReference type="RefSeq" id="XP_003429282.1">
    <property type="nucleotide sequence ID" value="XM_003429234.5"/>
</dbReference>
<dbReference type="Ensembl" id="ENSOANT00000072766.1">
    <property type="protein sequence ID" value="ENSOANP00000038803.1"/>
    <property type="gene ID" value="ENSOANG00000050309.1"/>
</dbReference>
<dbReference type="InterPro" id="IPR040268">
    <property type="entry name" value="ARMH2"/>
</dbReference>
<dbReference type="PANTHER" id="PTHR37679">
    <property type="entry name" value="ARMADILLO-LIKE HELICAL DOMAIN-CONTAINING PROTEIN 2"/>
    <property type="match status" value="1"/>
</dbReference>
<proteinExistence type="predicted"/>
<dbReference type="GeneTree" id="ENSGT00530000068834"/>
<dbReference type="Proteomes" id="UP000002279">
    <property type="component" value="Chromosome X2"/>
</dbReference>
<gene>
    <name evidence="1" type="primary">ARMH2</name>
</gene>
<dbReference type="OMA" id="GWPENFA"/>
<sequence>MAQRRDAIILKALRRGGDYVVELCYKIAAQVLALWEAYIQPYFVEKEEKFYTTVENIFHKEKINRFGKSLRDAELPVATKAEAVMKMGLLAYTGGPKGSKCALEYMPDMVALLQEPTLTAAEKIRLLKGLAGLCYIDSSSQNKAKKLHLVHILLDYLEPDGDSLSSDTGLHSTSLVKFWTCYLMSVITCNNHHSIKILKNIPGLKQKLKFLASQNWSGWPENYAEVLYFLVGFHKN</sequence>
<dbReference type="GeneID" id="100681495"/>
<dbReference type="InParanoid" id="A0A6I8NC70"/>
<dbReference type="OrthoDB" id="5971936at2759"/>
<reference evidence="1" key="3">
    <citation type="submission" date="2025-09" db="UniProtKB">
        <authorList>
            <consortium name="Ensembl"/>
        </authorList>
    </citation>
    <scope>IDENTIFICATION</scope>
    <source>
        <strain evidence="1">Glennie</strain>
    </source>
</reference>
<keyword evidence="2" id="KW-1185">Reference proteome</keyword>
<protein>
    <submittedName>
        <fullName evidence="1">Armadillo like helical domain containing 2</fullName>
    </submittedName>
</protein>
<dbReference type="Pfam" id="PF17822">
    <property type="entry name" value="ARMH2"/>
    <property type="match status" value="1"/>
</dbReference>
<name>A0A6I8NC70_ORNAN</name>
<dbReference type="Bgee" id="ENSOANG00000050309">
    <property type="expression patterns" value="Expressed in testis and 5 other cell types or tissues"/>
</dbReference>
<dbReference type="AlphaFoldDB" id="A0A6I8NC70"/>
<reference evidence="1 2" key="1">
    <citation type="journal article" date="2008" name="Nature">
        <title>Genome analysis of the platypus reveals unique signatures of evolution.</title>
        <authorList>
            <person name="Warren W.C."/>
            <person name="Hillier L.W."/>
            <person name="Marshall Graves J.A."/>
            <person name="Birney E."/>
            <person name="Ponting C.P."/>
            <person name="Grutzner F."/>
            <person name="Belov K."/>
            <person name="Miller W."/>
            <person name="Clarke L."/>
            <person name="Chinwalla A.T."/>
            <person name="Yang S.P."/>
            <person name="Heger A."/>
            <person name="Locke D.P."/>
            <person name="Miethke P."/>
            <person name="Waters P.D."/>
            <person name="Veyrunes F."/>
            <person name="Fulton L."/>
            <person name="Fulton B."/>
            <person name="Graves T."/>
            <person name="Wallis J."/>
            <person name="Puente X.S."/>
            <person name="Lopez-Otin C."/>
            <person name="Ordonez G.R."/>
            <person name="Eichler E.E."/>
            <person name="Chen L."/>
            <person name="Cheng Z."/>
            <person name="Deakin J.E."/>
            <person name="Alsop A."/>
            <person name="Thompson K."/>
            <person name="Kirby P."/>
            <person name="Papenfuss A.T."/>
            <person name="Wakefield M.J."/>
            <person name="Olender T."/>
            <person name="Lancet D."/>
            <person name="Huttley G.A."/>
            <person name="Smit A.F."/>
            <person name="Pask A."/>
            <person name="Temple-Smith P."/>
            <person name="Batzer M.A."/>
            <person name="Walker J.A."/>
            <person name="Konkel M.K."/>
            <person name="Harris R.S."/>
            <person name="Whittington C.M."/>
            <person name="Wong E.S."/>
            <person name="Gemmell N.J."/>
            <person name="Buschiazzo E."/>
            <person name="Vargas Jentzsch I.M."/>
            <person name="Merkel A."/>
            <person name="Schmitz J."/>
            <person name="Zemann A."/>
            <person name="Churakov G."/>
            <person name="Kriegs J.O."/>
            <person name="Brosius J."/>
            <person name="Murchison E.P."/>
            <person name="Sachidanandam R."/>
            <person name="Smith C."/>
            <person name="Hannon G.J."/>
            <person name="Tsend-Ayush E."/>
            <person name="McMillan D."/>
            <person name="Attenborough R."/>
            <person name="Rens W."/>
            <person name="Ferguson-Smith M."/>
            <person name="Lefevre C.M."/>
            <person name="Sharp J.A."/>
            <person name="Nicholas K.R."/>
            <person name="Ray D.A."/>
            <person name="Kube M."/>
            <person name="Reinhardt R."/>
            <person name="Pringle T.H."/>
            <person name="Taylor J."/>
            <person name="Jones R.C."/>
            <person name="Nixon B."/>
            <person name="Dacheux J.L."/>
            <person name="Niwa H."/>
            <person name="Sekita Y."/>
            <person name="Huang X."/>
            <person name="Stark A."/>
            <person name="Kheradpour P."/>
            <person name="Kellis M."/>
            <person name="Flicek P."/>
            <person name="Chen Y."/>
            <person name="Webber C."/>
            <person name="Hardison R."/>
            <person name="Nelson J."/>
            <person name="Hallsworth-Pepin K."/>
            <person name="Delehaunty K."/>
            <person name="Markovic C."/>
            <person name="Minx P."/>
            <person name="Feng Y."/>
            <person name="Kremitzki C."/>
            <person name="Mitreva M."/>
            <person name="Glasscock J."/>
            <person name="Wylie T."/>
            <person name="Wohldmann P."/>
            <person name="Thiru P."/>
            <person name="Nhan M.N."/>
            <person name="Pohl C.S."/>
            <person name="Smith S.M."/>
            <person name="Hou S."/>
            <person name="Nefedov M."/>
            <person name="de Jong P.J."/>
            <person name="Renfree M.B."/>
            <person name="Mardis E.R."/>
            <person name="Wilson R.K."/>
        </authorList>
    </citation>
    <scope>NUCLEOTIDE SEQUENCE [LARGE SCALE GENOMIC DNA]</scope>
    <source>
        <strain evidence="1 2">Glennie</strain>
    </source>
</reference>